<accession>A0A2U8HH96</accession>
<feature type="domain" description="DUF6950" evidence="1">
    <location>
        <begin position="7"/>
        <end position="131"/>
    </location>
</feature>
<dbReference type="InterPro" id="IPR053802">
    <property type="entry name" value="DUF6950"/>
</dbReference>
<gene>
    <name evidence="2" type="ORF">CEW88_15610</name>
</gene>
<dbReference type="Pfam" id="PF22262">
    <property type="entry name" value="DUF6950"/>
    <property type="match status" value="1"/>
</dbReference>
<evidence type="ECO:0000313" key="3">
    <source>
        <dbReference type="Proteomes" id="UP000244915"/>
    </source>
</evidence>
<dbReference type="RefSeq" id="WP_108968682.1">
    <property type="nucleotide sequence ID" value="NZ_CP022190.1"/>
</dbReference>
<dbReference type="OrthoDB" id="6586924at2"/>
<dbReference type="Proteomes" id="UP000244915">
    <property type="component" value="Chromosome 2"/>
</dbReference>
<sequence length="134" mass="14736">MFSDLPPAVERARARWRREAFAWGTADCIISVCDYLLDQTGTDPARPWRGSYCTREGADAICNSHGGALGLMRHGMTLAGFDPDRPVLGAPVVVDFFGHEITGIHLGRGRTMLRLERRGLVDWPAPVLGAWKCA</sequence>
<proteinExistence type="predicted"/>
<name>A0A2U8HH96_9RHOB</name>
<dbReference type="KEGG" id="ypac:CEW88_15610"/>
<dbReference type="AlphaFoldDB" id="A0A2U8HH96"/>
<protein>
    <recommendedName>
        <fullName evidence="1">DUF6950 domain-containing protein</fullName>
    </recommendedName>
</protein>
<dbReference type="EMBL" id="CP022190">
    <property type="protein sequence ID" value="AWI85174.1"/>
    <property type="molecule type" value="Genomic_DNA"/>
</dbReference>
<organism evidence="2 3">
    <name type="scientific">Alloyangia pacifica</name>
    <dbReference type="NCBI Taxonomy" id="311180"/>
    <lineage>
        <taxon>Bacteria</taxon>
        <taxon>Pseudomonadati</taxon>
        <taxon>Pseudomonadota</taxon>
        <taxon>Alphaproteobacteria</taxon>
        <taxon>Rhodobacterales</taxon>
        <taxon>Roseobacteraceae</taxon>
        <taxon>Alloyangia</taxon>
    </lineage>
</organism>
<evidence type="ECO:0000313" key="2">
    <source>
        <dbReference type="EMBL" id="AWI85174.1"/>
    </source>
</evidence>
<evidence type="ECO:0000259" key="1">
    <source>
        <dbReference type="Pfam" id="PF22262"/>
    </source>
</evidence>
<reference evidence="2 3" key="1">
    <citation type="submission" date="2017-06" db="EMBL/GenBank/DDBJ databases">
        <title>Yangia sp. YSBP01 complete genome sequence.</title>
        <authorList>
            <person name="Woo J.-H."/>
            <person name="Kim H.-S."/>
        </authorList>
    </citation>
    <scope>NUCLEOTIDE SEQUENCE [LARGE SCALE GENOMIC DNA]</scope>
    <source>
        <strain evidence="2 3">YSBP01</strain>
    </source>
</reference>